<dbReference type="Proteomes" id="UP001057402">
    <property type="component" value="Chromosome 6"/>
</dbReference>
<comment type="caution">
    <text evidence="1">The sequence shown here is derived from an EMBL/GenBank/DDBJ whole genome shotgun (WGS) entry which is preliminary data.</text>
</comment>
<evidence type="ECO:0000313" key="2">
    <source>
        <dbReference type="Proteomes" id="UP001057402"/>
    </source>
</evidence>
<accession>A0ACB9QED6</accession>
<dbReference type="EMBL" id="CM042885">
    <property type="protein sequence ID" value="KAI4365117.1"/>
    <property type="molecule type" value="Genomic_DNA"/>
</dbReference>
<evidence type="ECO:0000313" key="1">
    <source>
        <dbReference type="EMBL" id="KAI4365117.1"/>
    </source>
</evidence>
<sequence>MSFTKLTINLIKILSGIYLLAGCGSGKAKSSEGPNDFFELSSISDREDSCDDFVSRAVKQCCSLGSKPSEKTFELSRDGRGRLDVCSSYSLCSSEMATSSGGEAYLSKIRFDCSLNSKGEVMRHTDGICSVSTTSCLDNPVSNGKKQTVSMDLMVESDCSQDPFAFDDDEFQPSKWDLLYGKKKPRKSKSSMLAVRDENGSQEASSSRSISEGDITLVTDCLLSSVKVLMNLTNDNPLGCEQIAEFEGVETMASVIASHFPMFCSSGRNGLDSIEKNPCCELSCEGDKDLSDQELNLSVAILGMLVNLVEKDGSNSV</sequence>
<gene>
    <name evidence="1" type="ORF">MLD38_021135</name>
</gene>
<name>A0ACB9QED6_9MYRT</name>
<proteinExistence type="predicted"/>
<organism evidence="1 2">
    <name type="scientific">Melastoma candidum</name>
    <dbReference type="NCBI Taxonomy" id="119954"/>
    <lineage>
        <taxon>Eukaryota</taxon>
        <taxon>Viridiplantae</taxon>
        <taxon>Streptophyta</taxon>
        <taxon>Embryophyta</taxon>
        <taxon>Tracheophyta</taxon>
        <taxon>Spermatophyta</taxon>
        <taxon>Magnoliopsida</taxon>
        <taxon>eudicotyledons</taxon>
        <taxon>Gunneridae</taxon>
        <taxon>Pentapetalae</taxon>
        <taxon>rosids</taxon>
        <taxon>malvids</taxon>
        <taxon>Myrtales</taxon>
        <taxon>Melastomataceae</taxon>
        <taxon>Melastomatoideae</taxon>
        <taxon>Melastomateae</taxon>
        <taxon>Melastoma</taxon>
    </lineage>
</organism>
<keyword evidence="2" id="KW-1185">Reference proteome</keyword>
<reference evidence="2" key="1">
    <citation type="journal article" date="2023" name="Front. Plant Sci.">
        <title>Chromosomal-level genome assembly of Melastoma candidum provides insights into trichome evolution.</title>
        <authorList>
            <person name="Zhong Y."/>
            <person name="Wu W."/>
            <person name="Sun C."/>
            <person name="Zou P."/>
            <person name="Liu Y."/>
            <person name="Dai S."/>
            <person name="Zhou R."/>
        </authorList>
    </citation>
    <scope>NUCLEOTIDE SEQUENCE [LARGE SCALE GENOMIC DNA]</scope>
</reference>
<protein>
    <submittedName>
        <fullName evidence="1">Uncharacterized protein</fullName>
    </submittedName>
</protein>